<dbReference type="PANTHER" id="PTHR33332">
    <property type="entry name" value="REVERSE TRANSCRIPTASE DOMAIN-CONTAINING PROTEIN"/>
    <property type="match status" value="1"/>
</dbReference>
<proteinExistence type="predicted"/>
<sequence length="234" mass="25911">MWDPCLEAYSRRQGFDGWTTKWIRNWVDSHTQRVVVNGSLSIWGPVRSGVHGGSVLGPILFNIFVSDMHSGIESTLSKFTDGTKLCAISTLEGRDGIQRGLKGLERWVCVNRMKFNMAKWTVLHLGRGNPRHTYRLGREVIESSSAEEDLRVMVGKKLSMTQPCAISAQKAKAAWAAGEGGDYPPLLCPCETPLGIVQYSSGVLNMRGTWICWSKSRGHEVDKRTGSTSPVKTV</sequence>
<protein>
    <submittedName>
        <fullName evidence="1">Rna-directed dna polymerase from mobile element jockey-like</fullName>
    </submittedName>
</protein>
<dbReference type="Proteomes" id="UP001145742">
    <property type="component" value="Unassembled WGS sequence"/>
</dbReference>
<evidence type="ECO:0000313" key="1">
    <source>
        <dbReference type="EMBL" id="KAJ7408809.1"/>
    </source>
</evidence>
<gene>
    <name evidence="1" type="ORF">WISP_118347</name>
</gene>
<organism evidence="1 2">
    <name type="scientific">Willisornis vidua</name>
    <name type="common">Xingu scale-backed antbird</name>
    <dbReference type="NCBI Taxonomy" id="1566151"/>
    <lineage>
        <taxon>Eukaryota</taxon>
        <taxon>Metazoa</taxon>
        <taxon>Chordata</taxon>
        <taxon>Craniata</taxon>
        <taxon>Vertebrata</taxon>
        <taxon>Euteleostomi</taxon>
        <taxon>Archelosauria</taxon>
        <taxon>Archosauria</taxon>
        <taxon>Dinosauria</taxon>
        <taxon>Saurischia</taxon>
        <taxon>Theropoda</taxon>
        <taxon>Coelurosauria</taxon>
        <taxon>Aves</taxon>
        <taxon>Neognathae</taxon>
        <taxon>Neoaves</taxon>
        <taxon>Telluraves</taxon>
        <taxon>Australaves</taxon>
        <taxon>Passeriformes</taxon>
        <taxon>Thamnophilidae</taxon>
        <taxon>Willisornis</taxon>
    </lineage>
</organism>
<comment type="caution">
    <text evidence="1">The sequence shown here is derived from an EMBL/GenBank/DDBJ whole genome shotgun (WGS) entry which is preliminary data.</text>
</comment>
<evidence type="ECO:0000313" key="2">
    <source>
        <dbReference type="Proteomes" id="UP001145742"/>
    </source>
</evidence>
<accession>A0ABQ9CTA5</accession>
<reference evidence="1" key="1">
    <citation type="submission" date="2019-10" db="EMBL/GenBank/DDBJ databases">
        <authorList>
            <person name="Soares A.E.R."/>
            <person name="Aleixo A."/>
            <person name="Schneider P."/>
            <person name="Miyaki C.Y."/>
            <person name="Schneider M.P."/>
            <person name="Mello C."/>
            <person name="Vasconcelos A.T.R."/>
        </authorList>
    </citation>
    <scope>NUCLEOTIDE SEQUENCE</scope>
    <source>
        <tissue evidence="1">Muscle</tissue>
    </source>
</reference>
<keyword evidence="2" id="KW-1185">Reference proteome</keyword>
<dbReference type="EMBL" id="WHWB01034516">
    <property type="protein sequence ID" value="KAJ7408809.1"/>
    <property type="molecule type" value="Genomic_DNA"/>
</dbReference>
<name>A0ABQ9CTA5_9PASS</name>